<dbReference type="Gene3D" id="3.40.50.1000">
    <property type="entry name" value="HAD superfamily/HAD-like"/>
    <property type="match status" value="1"/>
</dbReference>
<dbReference type="InterPro" id="IPR023214">
    <property type="entry name" value="HAD_sf"/>
</dbReference>
<name>A0A1X0AVH7_9MYCO</name>
<dbReference type="InterPro" id="IPR036412">
    <property type="entry name" value="HAD-like_sf"/>
</dbReference>
<protein>
    <recommendedName>
        <fullName evidence="3">HAD family hydrolase</fullName>
    </recommendedName>
</protein>
<evidence type="ECO:0008006" key="3">
    <source>
        <dbReference type="Google" id="ProtNLM"/>
    </source>
</evidence>
<dbReference type="GO" id="GO:0004713">
    <property type="term" value="F:protein tyrosine kinase activity"/>
    <property type="evidence" value="ECO:0007669"/>
    <property type="project" value="TreeGrafter"/>
</dbReference>
<sequence>MTWTCVLFDLDGTIANSAKNITESFAATLNELGLPVPPPDELRTWVGPPPAESFRVRFGFDDATAEHARQVYRKHYQRIGNADIRPFGEILPALEALAQQSIPMAVATSKPEHTAIEVLERLGLARYFVTVSGASRDEAISDKASIVGEALRRLSADGVDTSNPVMVGDRLHDVIGAAEHGVPTILVDWGYGEPVEHARALVTVGSADALTDTLLGR</sequence>
<comment type="caution">
    <text evidence="1">The sequence shown here is derived from an EMBL/GenBank/DDBJ whole genome shotgun (WGS) entry which is preliminary data.</text>
</comment>
<dbReference type="PANTHER" id="PTHR43434:SF20">
    <property type="entry name" value="5'-NUCLEOTIDASE"/>
    <property type="match status" value="1"/>
</dbReference>
<dbReference type="EMBL" id="MVHF01000019">
    <property type="protein sequence ID" value="ORA33666.1"/>
    <property type="molecule type" value="Genomic_DNA"/>
</dbReference>
<keyword evidence="2" id="KW-1185">Reference proteome</keyword>
<dbReference type="InterPro" id="IPR023198">
    <property type="entry name" value="PGP-like_dom2"/>
</dbReference>
<dbReference type="SUPFAM" id="SSF56784">
    <property type="entry name" value="HAD-like"/>
    <property type="match status" value="1"/>
</dbReference>
<dbReference type="GO" id="GO:0005829">
    <property type="term" value="C:cytosol"/>
    <property type="evidence" value="ECO:0007669"/>
    <property type="project" value="TreeGrafter"/>
</dbReference>
<dbReference type="SFLD" id="SFLDG01129">
    <property type="entry name" value="C1.5:_HAD__Beta-PGM__Phosphata"/>
    <property type="match status" value="1"/>
</dbReference>
<gene>
    <name evidence="1" type="ORF">BST13_18915</name>
</gene>
<dbReference type="SFLD" id="SFLDS00003">
    <property type="entry name" value="Haloacid_Dehalogenase"/>
    <property type="match status" value="1"/>
</dbReference>
<dbReference type="Pfam" id="PF13419">
    <property type="entry name" value="HAD_2"/>
    <property type="match status" value="1"/>
</dbReference>
<dbReference type="AlphaFoldDB" id="A0A1X0AVH7"/>
<accession>A0A1X0AVH7</accession>
<evidence type="ECO:0000313" key="1">
    <source>
        <dbReference type="EMBL" id="ORA33666.1"/>
    </source>
</evidence>
<dbReference type="PANTHER" id="PTHR43434">
    <property type="entry name" value="PHOSPHOGLYCOLATE PHOSPHATASE"/>
    <property type="match status" value="1"/>
</dbReference>
<dbReference type="InterPro" id="IPR050155">
    <property type="entry name" value="HAD-like_hydrolase_sf"/>
</dbReference>
<proteinExistence type="predicted"/>
<dbReference type="Gene3D" id="1.10.150.240">
    <property type="entry name" value="Putative phosphatase, domain 2"/>
    <property type="match status" value="1"/>
</dbReference>
<dbReference type="InterPro" id="IPR041492">
    <property type="entry name" value="HAD_2"/>
</dbReference>
<dbReference type="Proteomes" id="UP000192448">
    <property type="component" value="Unassembled WGS sequence"/>
</dbReference>
<dbReference type="OrthoDB" id="9776368at2"/>
<evidence type="ECO:0000313" key="2">
    <source>
        <dbReference type="Proteomes" id="UP000192448"/>
    </source>
</evidence>
<reference evidence="1 2" key="1">
    <citation type="submission" date="2017-02" db="EMBL/GenBank/DDBJ databases">
        <title>The new phylogeny of genus Mycobacterium.</title>
        <authorList>
            <person name="Tortoli E."/>
            <person name="Trovato A."/>
            <person name="Cirillo D.M."/>
        </authorList>
    </citation>
    <scope>NUCLEOTIDE SEQUENCE [LARGE SCALE GENOMIC DNA]</scope>
    <source>
        <strain evidence="1 2">RW6</strain>
    </source>
</reference>
<organism evidence="1 2">
    <name type="scientific">Mycobacterium aquaticum</name>
    <dbReference type="NCBI Taxonomy" id="1927124"/>
    <lineage>
        <taxon>Bacteria</taxon>
        <taxon>Bacillati</taxon>
        <taxon>Actinomycetota</taxon>
        <taxon>Actinomycetes</taxon>
        <taxon>Mycobacteriales</taxon>
        <taxon>Mycobacteriaceae</taxon>
        <taxon>Mycobacterium</taxon>
    </lineage>
</organism>
<dbReference type="STRING" id="1927124.BST13_18915"/>